<sequence length="70" mass="7945">MWLMVCLAVNASLPYSTLDIIFNLLIFFSDFFLKTHGLSASVACWFLLGKISFRSSMKVVFGTLSYCLHK</sequence>
<evidence type="ECO:0000313" key="1">
    <source>
        <dbReference type="EMBL" id="KAF9479622.1"/>
    </source>
</evidence>
<reference evidence="1" key="1">
    <citation type="submission" date="2020-11" db="EMBL/GenBank/DDBJ databases">
        <authorList>
            <consortium name="DOE Joint Genome Institute"/>
            <person name="Ahrendt S."/>
            <person name="Riley R."/>
            <person name="Andreopoulos W."/>
            <person name="Labutti K."/>
            <person name="Pangilinan J."/>
            <person name="Ruiz-Duenas F.J."/>
            <person name="Barrasa J.M."/>
            <person name="Sanchez-Garcia M."/>
            <person name="Camarero S."/>
            <person name="Miyauchi S."/>
            <person name="Serrano A."/>
            <person name="Linde D."/>
            <person name="Babiker R."/>
            <person name="Drula E."/>
            <person name="Ayuso-Fernandez I."/>
            <person name="Pacheco R."/>
            <person name="Padilla G."/>
            <person name="Ferreira P."/>
            <person name="Barriuso J."/>
            <person name="Kellner H."/>
            <person name="Castanera R."/>
            <person name="Alfaro M."/>
            <person name="Ramirez L."/>
            <person name="Pisabarro A.G."/>
            <person name="Kuo A."/>
            <person name="Tritt A."/>
            <person name="Lipzen A."/>
            <person name="He G."/>
            <person name="Yan M."/>
            <person name="Ng V."/>
            <person name="Cullen D."/>
            <person name="Martin F."/>
            <person name="Rosso M.-N."/>
            <person name="Henrissat B."/>
            <person name="Hibbett D."/>
            <person name="Martinez A.T."/>
            <person name="Grigoriev I.V."/>
        </authorList>
    </citation>
    <scope>NUCLEOTIDE SEQUENCE</scope>
    <source>
        <strain evidence="1">CIRM-BRFM 674</strain>
    </source>
</reference>
<dbReference type="Proteomes" id="UP000807469">
    <property type="component" value="Unassembled WGS sequence"/>
</dbReference>
<keyword evidence="2" id="KW-1185">Reference proteome</keyword>
<evidence type="ECO:0000313" key="2">
    <source>
        <dbReference type="Proteomes" id="UP000807469"/>
    </source>
</evidence>
<name>A0A9P5Z1C5_9AGAR</name>
<protein>
    <submittedName>
        <fullName evidence="1">Uncharacterized protein</fullName>
    </submittedName>
</protein>
<dbReference type="AlphaFoldDB" id="A0A9P5Z1C5"/>
<gene>
    <name evidence="1" type="ORF">BDN70DRAFT_683500</name>
</gene>
<proteinExistence type="predicted"/>
<accession>A0A9P5Z1C5</accession>
<dbReference type="EMBL" id="MU155209">
    <property type="protein sequence ID" value="KAF9479622.1"/>
    <property type="molecule type" value="Genomic_DNA"/>
</dbReference>
<comment type="caution">
    <text evidence="1">The sequence shown here is derived from an EMBL/GenBank/DDBJ whole genome shotgun (WGS) entry which is preliminary data.</text>
</comment>
<organism evidence="1 2">
    <name type="scientific">Pholiota conissans</name>
    <dbReference type="NCBI Taxonomy" id="109636"/>
    <lineage>
        <taxon>Eukaryota</taxon>
        <taxon>Fungi</taxon>
        <taxon>Dikarya</taxon>
        <taxon>Basidiomycota</taxon>
        <taxon>Agaricomycotina</taxon>
        <taxon>Agaricomycetes</taxon>
        <taxon>Agaricomycetidae</taxon>
        <taxon>Agaricales</taxon>
        <taxon>Agaricineae</taxon>
        <taxon>Strophariaceae</taxon>
        <taxon>Pholiota</taxon>
    </lineage>
</organism>